<name>A0A327KX98_9BRAD</name>
<gene>
    <name evidence="1" type="ORF">CH341_16945</name>
</gene>
<evidence type="ECO:0000313" key="2">
    <source>
        <dbReference type="Proteomes" id="UP000249130"/>
    </source>
</evidence>
<dbReference type="AlphaFoldDB" id="A0A327KX98"/>
<accession>A0A327KX98</accession>
<dbReference type="Proteomes" id="UP000249130">
    <property type="component" value="Unassembled WGS sequence"/>
</dbReference>
<reference evidence="1 2" key="1">
    <citation type="submission" date="2017-07" db="EMBL/GenBank/DDBJ databases">
        <title>Draft Genome Sequences of Select Purple Nonsulfur Bacteria.</title>
        <authorList>
            <person name="Lasarre B."/>
            <person name="Mckinlay J.B."/>
        </authorList>
    </citation>
    <scope>NUCLEOTIDE SEQUENCE [LARGE SCALE GENOMIC DNA]</scope>
    <source>
        <strain evidence="1 2">DSM 5909</strain>
    </source>
</reference>
<sequence>MSGSDTPPTASRYLALLSELRSRGVDITSRSIVPQVESHECFGFTLWCVDVSGREPIHLGRVLGPHDGFFKTQDELRAALHADIAASPAATSGG</sequence>
<protein>
    <submittedName>
        <fullName evidence="1">Uncharacterized protein</fullName>
    </submittedName>
</protein>
<comment type="caution">
    <text evidence="1">The sequence shown here is derived from an EMBL/GenBank/DDBJ whole genome shotgun (WGS) entry which is preliminary data.</text>
</comment>
<dbReference type="RefSeq" id="WP_111420200.1">
    <property type="nucleotide sequence ID" value="NZ_NPEX01000117.1"/>
</dbReference>
<evidence type="ECO:0000313" key="1">
    <source>
        <dbReference type="EMBL" id="RAI42921.1"/>
    </source>
</evidence>
<organism evidence="1 2">
    <name type="scientific">Rhodoplanes roseus</name>
    <dbReference type="NCBI Taxonomy" id="29409"/>
    <lineage>
        <taxon>Bacteria</taxon>
        <taxon>Pseudomonadati</taxon>
        <taxon>Pseudomonadota</taxon>
        <taxon>Alphaproteobacteria</taxon>
        <taxon>Hyphomicrobiales</taxon>
        <taxon>Nitrobacteraceae</taxon>
        <taxon>Rhodoplanes</taxon>
    </lineage>
</organism>
<dbReference type="EMBL" id="NPEX01000117">
    <property type="protein sequence ID" value="RAI42921.1"/>
    <property type="molecule type" value="Genomic_DNA"/>
</dbReference>
<keyword evidence="2" id="KW-1185">Reference proteome</keyword>
<proteinExistence type="predicted"/>